<evidence type="ECO:0000256" key="1">
    <source>
        <dbReference type="SAM" id="MobiDB-lite"/>
    </source>
</evidence>
<reference evidence="2 3" key="1">
    <citation type="submission" date="2019-07" db="EMBL/GenBank/DDBJ databases">
        <title>De Novo Assembly of kiwifruit Actinidia rufa.</title>
        <authorList>
            <person name="Sugita-Konishi S."/>
            <person name="Sato K."/>
            <person name="Mori E."/>
            <person name="Abe Y."/>
            <person name="Kisaki G."/>
            <person name="Hamano K."/>
            <person name="Suezawa K."/>
            <person name="Otani M."/>
            <person name="Fukuda T."/>
            <person name="Manabe T."/>
            <person name="Gomi K."/>
            <person name="Tabuchi M."/>
            <person name="Akimitsu K."/>
            <person name="Kataoka I."/>
        </authorList>
    </citation>
    <scope>NUCLEOTIDE SEQUENCE [LARGE SCALE GENOMIC DNA]</scope>
    <source>
        <strain evidence="3">cv. Fuchu</strain>
    </source>
</reference>
<gene>
    <name evidence="2" type="ORF">Acr_03g0013170</name>
</gene>
<dbReference type="EMBL" id="BJWL01000003">
    <property type="protein sequence ID" value="GFY84543.1"/>
    <property type="molecule type" value="Genomic_DNA"/>
</dbReference>
<protein>
    <submittedName>
        <fullName evidence="2">Uncharacterized protein</fullName>
    </submittedName>
</protein>
<name>A0A7J0EDJ8_9ERIC</name>
<dbReference type="Proteomes" id="UP000585474">
    <property type="component" value="Unassembled WGS sequence"/>
</dbReference>
<evidence type="ECO:0000313" key="2">
    <source>
        <dbReference type="EMBL" id="GFY84543.1"/>
    </source>
</evidence>
<feature type="region of interest" description="Disordered" evidence="1">
    <location>
        <begin position="66"/>
        <end position="107"/>
    </location>
</feature>
<dbReference type="AlphaFoldDB" id="A0A7J0EDJ8"/>
<dbReference type="OrthoDB" id="840976at2759"/>
<organism evidence="2 3">
    <name type="scientific">Actinidia rufa</name>
    <dbReference type="NCBI Taxonomy" id="165716"/>
    <lineage>
        <taxon>Eukaryota</taxon>
        <taxon>Viridiplantae</taxon>
        <taxon>Streptophyta</taxon>
        <taxon>Embryophyta</taxon>
        <taxon>Tracheophyta</taxon>
        <taxon>Spermatophyta</taxon>
        <taxon>Magnoliopsida</taxon>
        <taxon>eudicotyledons</taxon>
        <taxon>Gunneridae</taxon>
        <taxon>Pentapetalae</taxon>
        <taxon>asterids</taxon>
        <taxon>Ericales</taxon>
        <taxon>Actinidiaceae</taxon>
        <taxon>Actinidia</taxon>
    </lineage>
</organism>
<keyword evidence="3" id="KW-1185">Reference proteome</keyword>
<sequence>MQPPNSRLRIRPIISEPPRKRFVGSGPVRVWFWPRIVGPKRQRRFVGSRWRRRGERGPQARLSLCESSIVPQGSGQGGHGSGPGPGGLAPVRAVAAGSSGPEGEHHGDHVHVSAVARWMFMFGPVKFQPEMNVAEIKKRRSHPAD</sequence>
<accession>A0A7J0EDJ8</accession>
<proteinExistence type="predicted"/>
<feature type="compositionally biased region" description="Gly residues" evidence="1">
    <location>
        <begin position="74"/>
        <end position="87"/>
    </location>
</feature>
<comment type="caution">
    <text evidence="2">The sequence shown here is derived from an EMBL/GenBank/DDBJ whole genome shotgun (WGS) entry which is preliminary data.</text>
</comment>
<evidence type="ECO:0000313" key="3">
    <source>
        <dbReference type="Proteomes" id="UP000585474"/>
    </source>
</evidence>